<dbReference type="EnsemblPlants" id="OB04G15370.1">
    <property type="protein sequence ID" value="OB04G15370.1"/>
    <property type="gene ID" value="OB04G15370"/>
</dbReference>
<keyword evidence="2" id="KW-1185">Reference proteome</keyword>
<sequence>MAMGDSFAYYWETQRYLESEELDRKNGERHITHMGWASHHVDHMDSVQMKQMVETALSQLVATGSPLSSMAVR</sequence>
<evidence type="ECO:0000313" key="1">
    <source>
        <dbReference type="EnsemblPlants" id="OB04G15370.1"/>
    </source>
</evidence>
<evidence type="ECO:0000313" key="2">
    <source>
        <dbReference type="Proteomes" id="UP000006038"/>
    </source>
</evidence>
<proteinExistence type="predicted"/>
<dbReference type="HOGENOM" id="CLU_2708764_0_0_1"/>
<accession>J3LWL2</accession>
<dbReference type="AlphaFoldDB" id="J3LWL2"/>
<name>J3LWL2_ORYBR</name>
<reference evidence="1" key="1">
    <citation type="journal article" date="2013" name="Nat. Commun.">
        <title>Whole-genome sequencing of Oryza brachyantha reveals mechanisms underlying Oryza genome evolution.</title>
        <authorList>
            <person name="Chen J."/>
            <person name="Huang Q."/>
            <person name="Gao D."/>
            <person name="Wang J."/>
            <person name="Lang Y."/>
            <person name="Liu T."/>
            <person name="Li B."/>
            <person name="Bai Z."/>
            <person name="Luis Goicoechea J."/>
            <person name="Liang C."/>
            <person name="Chen C."/>
            <person name="Zhang W."/>
            <person name="Sun S."/>
            <person name="Liao Y."/>
            <person name="Zhang X."/>
            <person name="Yang L."/>
            <person name="Song C."/>
            <person name="Wang M."/>
            <person name="Shi J."/>
            <person name="Liu G."/>
            <person name="Liu J."/>
            <person name="Zhou H."/>
            <person name="Zhou W."/>
            <person name="Yu Q."/>
            <person name="An N."/>
            <person name="Chen Y."/>
            <person name="Cai Q."/>
            <person name="Wang B."/>
            <person name="Liu B."/>
            <person name="Min J."/>
            <person name="Huang Y."/>
            <person name="Wu H."/>
            <person name="Li Z."/>
            <person name="Zhang Y."/>
            <person name="Yin Y."/>
            <person name="Song W."/>
            <person name="Jiang J."/>
            <person name="Jackson S.A."/>
            <person name="Wing R.A."/>
            <person name="Wang J."/>
            <person name="Chen M."/>
        </authorList>
    </citation>
    <scope>NUCLEOTIDE SEQUENCE [LARGE SCALE GENOMIC DNA]</scope>
    <source>
        <strain evidence="1">cv. IRGC 101232</strain>
    </source>
</reference>
<dbReference type="Gramene" id="OB04G15370.1">
    <property type="protein sequence ID" value="OB04G15370.1"/>
    <property type="gene ID" value="OB04G15370"/>
</dbReference>
<protein>
    <submittedName>
        <fullName evidence="1">Uncharacterized protein</fullName>
    </submittedName>
</protein>
<organism evidence="1">
    <name type="scientific">Oryza brachyantha</name>
    <name type="common">malo sina</name>
    <dbReference type="NCBI Taxonomy" id="4533"/>
    <lineage>
        <taxon>Eukaryota</taxon>
        <taxon>Viridiplantae</taxon>
        <taxon>Streptophyta</taxon>
        <taxon>Embryophyta</taxon>
        <taxon>Tracheophyta</taxon>
        <taxon>Spermatophyta</taxon>
        <taxon>Magnoliopsida</taxon>
        <taxon>Liliopsida</taxon>
        <taxon>Poales</taxon>
        <taxon>Poaceae</taxon>
        <taxon>BOP clade</taxon>
        <taxon>Oryzoideae</taxon>
        <taxon>Oryzeae</taxon>
        <taxon>Oryzinae</taxon>
        <taxon>Oryza</taxon>
    </lineage>
</organism>
<dbReference type="Proteomes" id="UP000006038">
    <property type="component" value="Chromosome 4"/>
</dbReference>
<reference evidence="1" key="2">
    <citation type="submission" date="2013-04" db="UniProtKB">
        <authorList>
            <consortium name="EnsemblPlants"/>
        </authorList>
    </citation>
    <scope>IDENTIFICATION</scope>
</reference>